<evidence type="ECO:0000313" key="1">
    <source>
        <dbReference type="EMBL" id="KAF7358748.1"/>
    </source>
</evidence>
<evidence type="ECO:0000313" key="2">
    <source>
        <dbReference type="Proteomes" id="UP000623467"/>
    </source>
</evidence>
<proteinExistence type="predicted"/>
<gene>
    <name evidence="1" type="ORF">MSAN_01213800</name>
</gene>
<reference evidence="1" key="1">
    <citation type="submission" date="2020-05" db="EMBL/GenBank/DDBJ databases">
        <title>Mycena genomes resolve the evolution of fungal bioluminescence.</title>
        <authorList>
            <person name="Tsai I.J."/>
        </authorList>
    </citation>
    <scope>NUCLEOTIDE SEQUENCE</scope>
    <source>
        <strain evidence="1">160909Yilan</strain>
    </source>
</reference>
<name>A0A8H6YFH4_9AGAR</name>
<dbReference type="Proteomes" id="UP000623467">
    <property type="component" value="Unassembled WGS sequence"/>
</dbReference>
<dbReference type="EMBL" id="JACAZH010000009">
    <property type="protein sequence ID" value="KAF7358748.1"/>
    <property type="molecule type" value="Genomic_DNA"/>
</dbReference>
<dbReference type="AlphaFoldDB" id="A0A8H6YFH4"/>
<protein>
    <submittedName>
        <fullName evidence="1">Uncharacterized protein</fullName>
    </submittedName>
</protein>
<accession>A0A8H6YFH4</accession>
<keyword evidence="2" id="KW-1185">Reference proteome</keyword>
<organism evidence="1 2">
    <name type="scientific">Mycena sanguinolenta</name>
    <dbReference type="NCBI Taxonomy" id="230812"/>
    <lineage>
        <taxon>Eukaryota</taxon>
        <taxon>Fungi</taxon>
        <taxon>Dikarya</taxon>
        <taxon>Basidiomycota</taxon>
        <taxon>Agaricomycotina</taxon>
        <taxon>Agaricomycetes</taxon>
        <taxon>Agaricomycetidae</taxon>
        <taxon>Agaricales</taxon>
        <taxon>Marasmiineae</taxon>
        <taxon>Mycenaceae</taxon>
        <taxon>Mycena</taxon>
    </lineage>
</organism>
<comment type="caution">
    <text evidence="1">The sequence shown here is derived from an EMBL/GenBank/DDBJ whole genome shotgun (WGS) entry which is preliminary data.</text>
</comment>
<sequence>MRHYVTRSIANDGQIQSICHSLFLPSFLDKIESPFPLLAPPVILSVWLVGHSTEFTPPVCTSFSIFGLCAPLTSLVLCHRFARLLLPYPSIDPSFFLRLLGLCMYDWCIIAVKELT</sequence>